<comment type="caution">
    <text evidence="1">The sequence shown here is derived from an EMBL/GenBank/DDBJ whole genome shotgun (WGS) entry which is preliminary data.</text>
</comment>
<reference evidence="1" key="1">
    <citation type="journal article" date="2014" name="Front. Microbiol.">
        <title>High frequency of phylogenetically diverse reductive dehalogenase-homologous genes in deep subseafloor sedimentary metagenomes.</title>
        <authorList>
            <person name="Kawai M."/>
            <person name="Futagami T."/>
            <person name="Toyoda A."/>
            <person name="Takaki Y."/>
            <person name="Nishi S."/>
            <person name="Hori S."/>
            <person name="Arai W."/>
            <person name="Tsubouchi T."/>
            <person name="Morono Y."/>
            <person name="Uchiyama I."/>
            <person name="Ito T."/>
            <person name="Fujiyama A."/>
            <person name="Inagaki F."/>
            <person name="Takami H."/>
        </authorList>
    </citation>
    <scope>NUCLEOTIDE SEQUENCE</scope>
    <source>
        <strain evidence="1">Expedition CK06-06</strain>
    </source>
</reference>
<organism evidence="1">
    <name type="scientific">marine sediment metagenome</name>
    <dbReference type="NCBI Taxonomy" id="412755"/>
    <lineage>
        <taxon>unclassified sequences</taxon>
        <taxon>metagenomes</taxon>
        <taxon>ecological metagenomes</taxon>
    </lineage>
</organism>
<protein>
    <submittedName>
        <fullName evidence="1">Uncharacterized protein</fullName>
    </submittedName>
</protein>
<dbReference type="AlphaFoldDB" id="X1F3L6"/>
<accession>X1F3L6</accession>
<evidence type="ECO:0000313" key="1">
    <source>
        <dbReference type="EMBL" id="GAH40236.1"/>
    </source>
</evidence>
<gene>
    <name evidence="1" type="ORF">S03H2_11166</name>
</gene>
<sequence length="228" mass="25196">MEEINYVVKFLLADLGYLALEDNQEDWSKTQAYVFHPDWSNRRDIYLNLKGREEDGIVDPADAPTLQKEIAAALAKIKTTDGIPLFEKVEEHKLSEKAEEGATPDIQVWVNPEIEPWDILLVEGSEYPASNILLPRGLSDDHRKEGVFILAGAGIKRAFPLEPAELTQITPTILTLMGYPVACDMVASPIEGALTPEFLEQFPLTEIATYQGTTPPTSTLPSATASDE</sequence>
<feature type="non-terminal residue" evidence="1">
    <location>
        <position position="228"/>
    </location>
</feature>
<dbReference type="EMBL" id="BARU01005705">
    <property type="protein sequence ID" value="GAH40236.1"/>
    <property type="molecule type" value="Genomic_DNA"/>
</dbReference>
<proteinExistence type="predicted"/>
<name>X1F3L6_9ZZZZ</name>